<dbReference type="AlphaFoldDB" id="A0A7X1F997"/>
<reference evidence="2 3" key="1">
    <citation type="submission" date="2020-08" db="EMBL/GenBank/DDBJ databases">
        <title>The genome sequence of Novosphingobium flavum 4Y4.</title>
        <authorList>
            <person name="Liu Y."/>
        </authorList>
    </citation>
    <scope>NUCLEOTIDE SEQUENCE [LARGE SCALE GENOMIC DNA]</scope>
    <source>
        <strain evidence="2 3">4Y4</strain>
    </source>
</reference>
<organism evidence="2 3">
    <name type="scientific">Novosphingobium aerophilum</name>
    <dbReference type="NCBI Taxonomy" id="2839843"/>
    <lineage>
        <taxon>Bacteria</taxon>
        <taxon>Pseudomonadati</taxon>
        <taxon>Pseudomonadota</taxon>
        <taxon>Alphaproteobacteria</taxon>
        <taxon>Sphingomonadales</taxon>
        <taxon>Sphingomonadaceae</taxon>
        <taxon>Novosphingobium</taxon>
    </lineage>
</organism>
<evidence type="ECO:0000256" key="1">
    <source>
        <dbReference type="ARBA" id="ARBA00022729"/>
    </source>
</evidence>
<dbReference type="Gene3D" id="2.50.20.10">
    <property type="entry name" value="Lipoprotein localisation LolA/LolB/LppX"/>
    <property type="match status" value="1"/>
</dbReference>
<keyword evidence="1" id="KW-0732">Signal</keyword>
<protein>
    <submittedName>
        <fullName evidence="2">Outer membrane lipoprotein carrier protein LolA</fullName>
    </submittedName>
</protein>
<proteinExistence type="predicted"/>
<dbReference type="Pfam" id="PF03548">
    <property type="entry name" value="LolA"/>
    <property type="match status" value="1"/>
</dbReference>
<evidence type="ECO:0000313" key="3">
    <source>
        <dbReference type="Proteomes" id="UP000520156"/>
    </source>
</evidence>
<comment type="caution">
    <text evidence="2">The sequence shown here is derived from an EMBL/GenBank/DDBJ whole genome shotgun (WGS) entry which is preliminary data.</text>
</comment>
<dbReference type="InterPro" id="IPR029046">
    <property type="entry name" value="LolA/LolB/LppX"/>
</dbReference>
<keyword evidence="3" id="KW-1185">Reference proteome</keyword>
<evidence type="ECO:0000313" key="2">
    <source>
        <dbReference type="EMBL" id="MBC2652738.1"/>
    </source>
</evidence>
<name>A0A7X1F997_9SPHN</name>
<accession>A0A7X1F997</accession>
<gene>
    <name evidence="2" type="ORF">H7F49_13630</name>
</gene>
<dbReference type="CDD" id="cd16325">
    <property type="entry name" value="LolA"/>
    <property type="match status" value="1"/>
</dbReference>
<dbReference type="EMBL" id="JACLAU010000025">
    <property type="protein sequence ID" value="MBC2652738.1"/>
    <property type="molecule type" value="Genomic_DNA"/>
</dbReference>
<dbReference type="InterPro" id="IPR004564">
    <property type="entry name" value="OM_lipoprot_carrier_LolA-like"/>
</dbReference>
<dbReference type="PANTHER" id="PTHR35869:SF1">
    <property type="entry name" value="OUTER-MEMBRANE LIPOPROTEIN CARRIER PROTEIN"/>
    <property type="match status" value="1"/>
</dbReference>
<dbReference type="SUPFAM" id="SSF89392">
    <property type="entry name" value="Prokaryotic lipoproteins and lipoprotein localization factors"/>
    <property type="match status" value="1"/>
</dbReference>
<dbReference type="Proteomes" id="UP000520156">
    <property type="component" value="Unassembled WGS sequence"/>
</dbReference>
<sequence length="198" mass="21796">MPALAPLAAAPPAAEGPVTNDLDLAVGALRAVTTMQADFQQTDRNGQRVAGKLTIKRPGKIRFQYQPGVPLLIVGDGKALTLVDYEVKQVQRWPIRNSPLGALLDPTRDVKRYGTLQPTSDPSVVSLEVRDRGHPEYGVITLIFQRRASAPGGLELVGWVSLDSQNRRTTIRLANQRYGMDIADDAFRYTDPRPANRR</sequence>
<keyword evidence="2" id="KW-0449">Lipoprotein</keyword>
<dbReference type="PANTHER" id="PTHR35869">
    <property type="entry name" value="OUTER-MEMBRANE LIPOPROTEIN CARRIER PROTEIN"/>
    <property type="match status" value="1"/>
</dbReference>